<feature type="region of interest" description="Disordered" evidence="1">
    <location>
        <begin position="295"/>
        <end position="339"/>
    </location>
</feature>
<dbReference type="FunFam" id="3.40.30.10:FF:000404">
    <property type="entry name" value="WGS project CABT00000000 data, contig 2.14"/>
    <property type="match status" value="1"/>
</dbReference>
<accession>A0A0P7AZF6</accession>
<dbReference type="AlphaFoldDB" id="A0A0P7AZF6"/>
<feature type="region of interest" description="Disordered" evidence="1">
    <location>
        <begin position="370"/>
        <end position="412"/>
    </location>
</feature>
<evidence type="ECO:0000313" key="2">
    <source>
        <dbReference type="EMBL" id="KPM39037.1"/>
    </source>
</evidence>
<dbReference type="OrthoDB" id="40334at2759"/>
<name>A0A0P7AZF6_9HYPO</name>
<feature type="region of interest" description="Disordered" evidence="1">
    <location>
        <begin position="1"/>
        <end position="97"/>
    </location>
</feature>
<dbReference type="PANTHER" id="PTHR28630:SF3">
    <property type="entry name" value="PEROXIREDOXIN-LIKE 2C"/>
    <property type="match status" value="1"/>
</dbReference>
<sequence>MGDPKLEDSAPRPEDSPTAEPTEKAPPLPSRPPPPYVLNPDDDVNHNNTPSHSENDDTASVGASTSDRRKSSSPTRSQPPRAITRKAVGSNSRTPSLTLEINTAQPEDFEGELATNHDLPSRDTLRKIDNYIVLDRHGKTHPFKSLYTGSNVARRVLIIFVRHFFCGEADRNCLQNCQEFLRSLSEAVTPDALISLPVSTFIAVIGCGDPKLIDMYVSETKCPFPVYTDPTRSLFQALDMTNTLAMGTKPAYMRKSMTRSIMESVVQGIKQIPAGNALKSGDQRQVGGEFLFEPRDLVTPVSTPREEKTQRVGAFEEPQDNRAKNGKAPDRHGDEEKTVTWCHRMKTTRDHAEISEIIEVLGLDPTRILGQVQPRGSAGPSSATSQTRKGRGHSMAEQIRKLSAEQSRSPLG</sequence>
<feature type="compositionally biased region" description="Basic and acidic residues" evidence="1">
    <location>
        <begin position="319"/>
        <end position="338"/>
    </location>
</feature>
<dbReference type="CDD" id="cd02970">
    <property type="entry name" value="PRX_like2"/>
    <property type="match status" value="1"/>
</dbReference>
<evidence type="ECO:0000256" key="1">
    <source>
        <dbReference type="SAM" id="MobiDB-lite"/>
    </source>
</evidence>
<feature type="compositionally biased region" description="Basic and acidic residues" evidence="1">
    <location>
        <begin position="1"/>
        <end position="15"/>
    </location>
</feature>
<dbReference type="Pfam" id="PF13911">
    <property type="entry name" value="AhpC-TSA_2"/>
    <property type="match status" value="1"/>
</dbReference>
<dbReference type="PANTHER" id="PTHR28630">
    <property type="match status" value="1"/>
</dbReference>
<reference evidence="2 3" key="1">
    <citation type="submission" date="2015-09" db="EMBL/GenBank/DDBJ databases">
        <title>Draft genome of a European isolate of the apple canker pathogen Neonectria ditissima.</title>
        <authorList>
            <person name="Gomez-Cortecero A."/>
            <person name="Harrison R.J."/>
            <person name="Armitage A.D."/>
        </authorList>
    </citation>
    <scope>NUCLEOTIDE SEQUENCE [LARGE SCALE GENOMIC DNA]</scope>
    <source>
        <strain evidence="2 3">R09/05</strain>
    </source>
</reference>
<proteinExistence type="predicted"/>
<protein>
    <submittedName>
        <fullName evidence="2">Uncharacterized protein</fullName>
    </submittedName>
</protein>
<evidence type="ECO:0000313" key="3">
    <source>
        <dbReference type="Proteomes" id="UP000050424"/>
    </source>
</evidence>
<dbReference type="EMBL" id="LKCW01000117">
    <property type="protein sequence ID" value="KPM39037.1"/>
    <property type="molecule type" value="Genomic_DNA"/>
</dbReference>
<dbReference type="InterPro" id="IPR032801">
    <property type="entry name" value="PXL2A/B/C"/>
</dbReference>
<organism evidence="2 3">
    <name type="scientific">Neonectria ditissima</name>
    <dbReference type="NCBI Taxonomy" id="78410"/>
    <lineage>
        <taxon>Eukaryota</taxon>
        <taxon>Fungi</taxon>
        <taxon>Dikarya</taxon>
        <taxon>Ascomycota</taxon>
        <taxon>Pezizomycotina</taxon>
        <taxon>Sordariomycetes</taxon>
        <taxon>Hypocreomycetidae</taxon>
        <taxon>Hypocreales</taxon>
        <taxon>Nectriaceae</taxon>
        <taxon>Neonectria</taxon>
    </lineage>
</organism>
<keyword evidence="3" id="KW-1185">Reference proteome</keyword>
<gene>
    <name evidence="2" type="ORF">AK830_g7483</name>
</gene>
<feature type="compositionally biased region" description="Pro residues" evidence="1">
    <location>
        <begin position="24"/>
        <end position="37"/>
    </location>
</feature>
<dbReference type="STRING" id="78410.A0A0P7AZF6"/>
<dbReference type="Proteomes" id="UP000050424">
    <property type="component" value="Unassembled WGS sequence"/>
</dbReference>
<comment type="caution">
    <text evidence="2">The sequence shown here is derived from an EMBL/GenBank/DDBJ whole genome shotgun (WGS) entry which is preliminary data.</text>
</comment>